<sequence length="157" mass="15839">MSTIVRDRALPARFAVVAGVTLALLVVSQILLALGHGVAAWALLLLTGFVSAGSHLAWRRRVDGGPVGTTAGGVALVVAQVALCGGASLLARWLAADALALAVTVAVLAGALSTALLRWWQLRPVTLDPGVDLPTPLGAPEGAAGRNGAKRQNSTVA</sequence>
<keyword evidence="2" id="KW-0812">Transmembrane</keyword>
<keyword evidence="2" id="KW-0472">Membrane</keyword>
<feature type="transmembrane region" description="Helical" evidence="2">
    <location>
        <begin position="99"/>
        <end position="120"/>
    </location>
</feature>
<dbReference type="Proteomes" id="UP001240250">
    <property type="component" value="Unassembled WGS sequence"/>
</dbReference>
<evidence type="ECO:0000313" key="4">
    <source>
        <dbReference type="Proteomes" id="UP001240250"/>
    </source>
</evidence>
<keyword evidence="2" id="KW-1133">Transmembrane helix</keyword>
<dbReference type="RefSeq" id="WP_156442160.1">
    <property type="nucleotide sequence ID" value="NZ_JAUSVM010000001.1"/>
</dbReference>
<comment type="caution">
    <text evidence="3">The sequence shown here is derived from an EMBL/GenBank/DDBJ whole genome shotgun (WGS) entry which is preliminary data.</text>
</comment>
<protein>
    <recommendedName>
        <fullName evidence="5">Major facilitator superfamily (MFS) profile domain-containing protein</fullName>
    </recommendedName>
</protein>
<evidence type="ECO:0000256" key="2">
    <source>
        <dbReference type="SAM" id="Phobius"/>
    </source>
</evidence>
<name>A0ABU0GFX6_9CELL</name>
<gene>
    <name evidence="3" type="ORF">JO380_000215</name>
</gene>
<evidence type="ECO:0008006" key="5">
    <source>
        <dbReference type="Google" id="ProtNLM"/>
    </source>
</evidence>
<dbReference type="EMBL" id="JAUSVM010000001">
    <property type="protein sequence ID" value="MDQ0423834.1"/>
    <property type="molecule type" value="Genomic_DNA"/>
</dbReference>
<accession>A0ABU0GFX6</accession>
<feature type="transmembrane region" description="Helical" evidence="2">
    <location>
        <begin position="70"/>
        <end position="93"/>
    </location>
</feature>
<feature type="transmembrane region" description="Helical" evidence="2">
    <location>
        <begin position="12"/>
        <end position="32"/>
    </location>
</feature>
<keyword evidence="4" id="KW-1185">Reference proteome</keyword>
<organism evidence="3 4">
    <name type="scientific">Cellulomonas iranensis</name>
    <dbReference type="NCBI Taxonomy" id="76862"/>
    <lineage>
        <taxon>Bacteria</taxon>
        <taxon>Bacillati</taxon>
        <taxon>Actinomycetota</taxon>
        <taxon>Actinomycetes</taxon>
        <taxon>Micrococcales</taxon>
        <taxon>Cellulomonadaceae</taxon>
        <taxon>Cellulomonas</taxon>
    </lineage>
</organism>
<evidence type="ECO:0000313" key="3">
    <source>
        <dbReference type="EMBL" id="MDQ0423834.1"/>
    </source>
</evidence>
<proteinExistence type="predicted"/>
<evidence type="ECO:0000256" key="1">
    <source>
        <dbReference type="SAM" id="MobiDB-lite"/>
    </source>
</evidence>
<feature type="region of interest" description="Disordered" evidence="1">
    <location>
        <begin position="136"/>
        <end position="157"/>
    </location>
</feature>
<feature type="transmembrane region" description="Helical" evidence="2">
    <location>
        <begin position="38"/>
        <end position="58"/>
    </location>
</feature>
<reference evidence="3 4" key="1">
    <citation type="submission" date="2023-07" db="EMBL/GenBank/DDBJ databases">
        <title>Sequencing the genomes of 1000 actinobacteria strains.</title>
        <authorList>
            <person name="Klenk H.-P."/>
        </authorList>
    </citation>
    <scope>NUCLEOTIDE SEQUENCE [LARGE SCALE GENOMIC DNA]</scope>
    <source>
        <strain evidence="3 4">DSM 14785</strain>
    </source>
</reference>